<feature type="compositionally biased region" description="Polar residues" evidence="1">
    <location>
        <begin position="529"/>
        <end position="544"/>
    </location>
</feature>
<organism evidence="3">
    <name type="scientific">Danio rerio</name>
    <name type="common">Zebrafish</name>
    <name type="synonym">Brachydanio rerio</name>
    <dbReference type="NCBI Taxonomy" id="7955"/>
    <lineage>
        <taxon>Eukaryota</taxon>
        <taxon>Metazoa</taxon>
        <taxon>Chordata</taxon>
        <taxon>Craniata</taxon>
        <taxon>Vertebrata</taxon>
        <taxon>Euteleostomi</taxon>
        <taxon>Actinopterygii</taxon>
        <taxon>Neopterygii</taxon>
        <taxon>Teleostei</taxon>
        <taxon>Ostariophysi</taxon>
        <taxon>Cypriniformes</taxon>
        <taxon>Danionidae</taxon>
        <taxon>Danioninae</taxon>
        <taxon>Danio</taxon>
    </lineage>
</organism>
<sequence>MGAATMWILSSLAVLIALSASDVTSVIASSPGSMGSYTGYSAAVKGGYDIGSYSSLAGSSGVSITSEKPSSDSSTRSQLQGSGVVAGSGSLVYGTVGNKASLAVSEYDMNQSTDVQESEVISSSVLMPLQQSSYSVPKPVLLTSQVQTGPQSNSQQPASSGTMAQSVSLQLSQTSGHQLPQPGFQSAVYANRLPHKSGSNTVFGTRPVQNPVFNSKPLTPKKESAPILLYGSMPSSLAMANYELVSQSSGQTASQPSGMQPPHVDISVQPSSQLIQQEVDATVEQATSQQLVQTSQSISQSNDQKPLHGSYVLTAQPSSLTLLKPHKGRPQFGSKPPSSTSPVYKPSSSLVAQSTSQMPVQTTYQSVPQHGLQLPLQAIYQSEAQSASQKPGQTSYLTVPQIVVQPAQIGYQSASQASVPLPVQPGSQWVAQLGLQQPAHVDFSVSLPISQQAGHSTHEYVVEQSGQSHFKPVHSHRVHQIGSSLYSCQELPQHGYQRRFQSPAVTSHTKPVVQSGNQTPTKSKHPKPHTSTLQSILSPAHPSHQSLSLPVYSQALPVEHMYQPVAQSGSETVSLAEYQISPVPGQIVSQPQMLPSSLSLTQSSPSSGMPLQSSFQPLVQSSFETVLPSGFQTSSVVVPSSVQSTSTQALSGPVVSNHGSVFQSVQPELAIPLQVNYQSVTSQNAPGPAPNSKHPSQKLFKLLQQVKS</sequence>
<protein>
    <submittedName>
        <fullName evidence="3 5">Wu:fi42e03</fullName>
    </submittedName>
</protein>
<feature type="compositionally biased region" description="Polar residues" evidence="1">
    <location>
        <begin position="502"/>
        <end position="521"/>
    </location>
</feature>
<feature type="chain" id="PRO_5044730470" evidence="2">
    <location>
        <begin position="29"/>
        <end position="708"/>
    </location>
</feature>
<evidence type="ECO:0000313" key="6">
    <source>
        <dbReference type="ZFIN" id="ZDB-GENE-030131-6284"/>
    </source>
</evidence>
<dbReference type="KEGG" id="dre:100002462"/>
<evidence type="ECO:0000256" key="2">
    <source>
        <dbReference type="SAM" id="SignalP"/>
    </source>
</evidence>
<dbReference type="AlphaFoldDB" id="F1QPC7"/>
<dbReference type="OrthoDB" id="8965104at2759"/>
<dbReference type="HOGENOM" id="CLU_352997_0_0_1"/>
<feature type="region of interest" description="Disordered" evidence="1">
    <location>
        <begin position="594"/>
        <end position="613"/>
    </location>
</feature>
<feature type="compositionally biased region" description="Polar residues" evidence="1">
    <location>
        <begin position="67"/>
        <end position="76"/>
    </location>
</feature>
<feature type="region of interest" description="Disordered" evidence="1">
    <location>
        <begin position="322"/>
        <end position="356"/>
    </location>
</feature>
<dbReference type="AGR" id="ZFIN:ZDB-GENE-030131-6284"/>
<accession>F1QPC7</accession>
<dbReference type="Bgee" id="ENSDARG00000070709">
    <property type="expression patterns" value="Expressed in bone element and 24 other cell types or tissues"/>
</dbReference>
<evidence type="ECO:0007829" key="7">
    <source>
        <dbReference type="PeptideAtlas" id="F1QPC7"/>
    </source>
</evidence>
<dbReference type="ZFIN" id="ZDB-GENE-030131-6284">
    <property type="gene designation" value="wu:fi42e03"/>
</dbReference>
<reference evidence="5" key="3">
    <citation type="submission" date="2025-04" db="UniProtKB">
        <authorList>
            <consortium name="RefSeq"/>
        </authorList>
    </citation>
    <scope>IDENTIFICATION</scope>
    <source>
        <strain evidence="5">Tuebingen</strain>
    </source>
</reference>
<proteinExistence type="evidence at protein level"/>
<dbReference type="EMBL" id="BX548000">
    <property type="status" value="NOT_ANNOTATED_CDS"/>
    <property type="molecule type" value="Genomic_DNA"/>
</dbReference>
<feature type="signal peptide" evidence="2">
    <location>
        <begin position="1"/>
        <end position="28"/>
    </location>
</feature>
<accession>A0A8M1RF88</accession>
<evidence type="ECO:0000313" key="3">
    <source>
        <dbReference type="Ensembl" id="ENSDARP00000094165"/>
    </source>
</evidence>
<dbReference type="Proteomes" id="UP000000437">
    <property type="component" value="Chromosome 11"/>
</dbReference>
<keyword evidence="4" id="KW-1185">Reference proteome</keyword>
<dbReference type="GeneID" id="100002462"/>
<dbReference type="Ensembl" id="ENSDART00000103388.5">
    <property type="protein sequence ID" value="ENSDARP00000094165.4"/>
    <property type="gene ID" value="ENSDARG00000070709.5"/>
</dbReference>
<dbReference type="RefSeq" id="XP_003199543.1">
    <property type="nucleotide sequence ID" value="XM_003199495.6"/>
</dbReference>
<dbReference type="GeneTree" id="ENSGT01070000253959"/>
<reference evidence="3 4" key="2">
    <citation type="journal article" date="2013" name="Nature">
        <title>The zebrafish reference genome sequence and its relationship to the human genome.</title>
        <authorList>
            <consortium name="Genome Reference Consortium Zebrafish"/>
            <person name="Howe K."/>
            <person name="Clark M.D."/>
            <person name="Torroja C.F."/>
            <person name="Torrance J."/>
            <person name="Berthelot C."/>
            <person name="Muffato M."/>
            <person name="Collins J.E."/>
            <person name="Humphray S."/>
            <person name="McLaren K."/>
            <person name="Matthews L."/>
            <person name="McLaren S."/>
            <person name="Sealy I."/>
            <person name="Caccamo M."/>
            <person name="Churcher C."/>
            <person name="Scott C."/>
            <person name="Barrett J.C."/>
            <person name="Koch R."/>
            <person name="Rauch G.J."/>
            <person name="White S."/>
            <person name="Chow W."/>
            <person name="Kilian B."/>
            <person name="Quintais L.T."/>
            <person name="Guerra-Assuncao J.A."/>
            <person name="Zhou Y."/>
            <person name="Gu Y."/>
            <person name="Yen J."/>
            <person name="Vogel J.H."/>
            <person name="Eyre T."/>
            <person name="Redmond S."/>
            <person name="Banerjee R."/>
            <person name="Chi J."/>
            <person name="Fu B."/>
            <person name="Langley E."/>
            <person name="Maguire S.F."/>
            <person name="Laird G.K."/>
            <person name="Lloyd D."/>
            <person name="Kenyon E."/>
            <person name="Donaldson S."/>
            <person name="Sehra H."/>
            <person name="Almeida-King J."/>
            <person name="Loveland J."/>
            <person name="Trevanion S."/>
            <person name="Jones M."/>
            <person name="Quail M."/>
            <person name="Willey D."/>
            <person name="Hunt A."/>
            <person name="Burton J."/>
            <person name="Sims S."/>
            <person name="McLay K."/>
            <person name="Plumb B."/>
            <person name="Davis J."/>
            <person name="Clee C."/>
            <person name="Oliver K."/>
            <person name="Clark R."/>
            <person name="Riddle C."/>
            <person name="Elliot D."/>
            <person name="Eliott D."/>
            <person name="Threadgold G."/>
            <person name="Harden G."/>
            <person name="Ware D."/>
            <person name="Begum S."/>
            <person name="Mortimore B."/>
            <person name="Mortimer B."/>
            <person name="Kerry G."/>
            <person name="Heath P."/>
            <person name="Phillimore B."/>
            <person name="Tracey A."/>
            <person name="Corby N."/>
            <person name="Dunn M."/>
            <person name="Johnson C."/>
            <person name="Wood J."/>
            <person name="Clark S."/>
            <person name="Pelan S."/>
            <person name="Griffiths G."/>
            <person name="Smith M."/>
            <person name="Glithero R."/>
            <person name="Howden P."/>
            <person name="Barker N."/>
            <person name="Lloyd C."/>
            <person name="Stevens C."/>
            <person name="Harley J."/>
            <person name="Holt K."/>
            <person name="Panagiotidis G."/>
            <person name="Lovell J."/>
            <person name="Beasley H."/>
            <person name="Henderson C."/>
            <person name="Gordon D."/>
            <person name="Auger K."/>
            <person name="Wright D."/>
            <person name="Collins J."/>
            <person name="Raisen C."/>
            <person name="Dyer L."/>
            <person name="Leung K."/>
            <person name="Robertson L."/>
            <person name="Ambridge K."/>
            <person name="Leongamornlert D."/>
            <person name="McGuire S."/>
            <person name="Gilderthorp R."/>
            <person name="Griffiths C."/>
            <person name="Manthravadi D."/>
            <person name="Nichol S."/>
            <person name="Barker G."/>
            <person name="Whitehead S."/>
            <person name="Kay M."/>
            <person name="Brown J."/>
            <person name="Murnane C."/>
            <person name="Gray E."/>
            <person name="Humphries M."/>
            <person name="Sycamore N."/>
            <person name="Barker D."/>
            <person name="Saunders D."/>
            <person name="Wallis J."/>
            <person name="Babbage A."/>
            <person name="Hammond S."/>
            <person name="Mashreghi-Mohammadi M."/>
            <person name="Barr L."/>
            <person name="Martin S."/>
            <person name="Wray P."/>
            <person name="Ellington A."/>
            <person name="Matthews N."/>
            <person name="Ellwood M."/>
            <person name="Woodmansey R."/>
            <person name="Clark G."/>
            <person name="Cooper J."/>
            <person name="Cooper J."/>
            <person name="Tromans A."/>
            <person name="Grafham D."/>
            <person name="Skuce C."/>
            <person name="Pandian R."/>
            <person name="Andrews R."/>
            <person name="Harrison E."/>
            <person name="Kimberley A."/>
            <person name="Garnett J."/>
            <person name="Fosker N."/>
            <person name="Hall R."/>
            <person name="Garner P."/>
            <person name="Kelly D."/>
            <person name="Bird C."/>
            <person name="Palmer S."/>
            <person name="Gehring I."/>
            <person name="Berger A."/>
            <person name="Dooley C.M."/>
            <person name="Ersan-Urun Z."/>
            <person name="Eser C."/>
            <person name="Geiger H."/>
            <person name="Geisler M."/>
            <person name="Karotki L."/>
            <person name="Kirn A."/>
            <person name="Konantz J."/>
            <person name="Konantz M."/>
            <person name="Oberlander M."/>
            <person name="Rudolph-Geiger S."/>
            <person name="Teucke M."/>
            <person name="Lanz C."/>
            <person name="Raddatz G."/>
            <person name="Osoegawa K."/>
            <person name="Zhu B."/>
            <person name="Rapp A."/>
            <person name="Widaa S."/>
            <person name="Langford C."/>
            <person name="Yang F."/>
            <person name="Schuster S.C."/>
            <person name="Carter N.P."/>
            <person name="Harrow J."/>
            <person name="Ning Z."/>
            <person name="Herrero J."/>
            <person name="Searle S.M."/>
            <person name="Enright A."/>
            <person name="Geisler R."/>
            <person name="Plasterk R.H."/>
            <person name="Lee C."/>
            <person name="Westerfield M."/>
            <person name="de Jong P.J."/>
            <person name="Zon L.I."/>
            <person name="Postlethwait J.H."/>
            <person name="Nusslein-Volhard C."/>
            <person name="Hubbard T.J."/>
            <person name="Roest Crollius H."/>
            <person name="Rogers J."/>
            <person name="Stemple D.L."/>
        </authorList>
    </citation>
    <scope>NUCLEOTIDE SEQUENCE [LARGE SCALE GENOMIC DNA]</scope>
    <source>
        <strain evidence="3">Tuebingen</strain>
    </source>
</reference>
<reference evidence="3" key="1">
    <citation type="submission" date="2011-07" db="UniProtKB">
        <authorList>
            <consortium name="Ensembl"/>
        </authorList>
    </citation>
    <scope>IDENTIFICATION</scope>
    <source>
        <strain evidence="3">Tuebingen</strain>
    </source>
</reference>
<keyword evidence="2" id="KW-0732">Signal</keyword>
<evidence type="ECO:0000256" key="1">
    <source>
        <dbReference type="SAM" id="MobiDB-lite"/>
    </source>
</evidence>
<evidence type="ECO:0000313" key="4">
    <source>
        <dbReference type="Proteomes" id="UP000000437"/>
    </source>
</evidence>
<evidence type="ECO:0000313" key="5">
    <source>
        <dbReference type="RefSeq" id="XP_003199543.1"/>
    </source>
</evidence>
<gene>
    <name evidence="5 6" type="ORF">wu:fi42e03</name>
</gene>
<name>F1QPC7_DANRE</name>
<feature type="region of interest" description="Disordered" evidence="1">
    <location>
        <begin position="61"/>
        <end position="81"/>
    </location>
</feature>
<keyword evidence="7" id="KW-1267">Proteomics identification</keyword>
<feature type="region of interest" description="Disordered" evidence="1">
    <location>
        <begin position="502"/>
        <end position="544"/>
    </location>
</feature>
<feature type="compositionally biased region" description="Low complexity" evidence="1">
    <location>
        <begin position="334"/>
        <end position="349"/>
    </location>
</feature>
<feature type="region of interest" description="Disordered" evidence="1">
    <location>
        <begin position="147"/>
        <end position="177"/>
    </location>
</feature>